<gene>
    <name evidence="2" type="ordered locus">Varpa_2021</name>
</gene>
<feature type="region of interest" description="Disordered" evidence="1">
    <location>
        <begin position="1"/>
        <end position="33"/>
    </location>
</feature>
<dbReference type="Proteomes" id="UP000008917">
    <property type="component" value="Chromosome"/>
</dbReference>
<dbReference type="OrthoDB" id="8838866at2"/>
<protein>
    <submittedName>
        <fullName evidence="2">Uncharacterized protein</fullName>
    </submittedName>
</protein>
<dbReference type="KEGG" id="vpe:Varpa_2021"/>
<evidence type="ECO:0000313" key="3">
    <source>
        <dbReference type="Proteomes" id="UP000008917"/>
    </source>
</evidence>
<accession>E6V9U1</accession>
<dbReference type="InterPro" id="IPR036278">
    <property type="entry name" value="Sialidase_sf"/>
</dbReference>
<dbReference type="HOGENOM" id="CLU_517717_0_0_4"/>
<evidence type="ECO:0000313" key="2">
    <source>
        <dbReference type="EMBL" id="ADU36229.1"/>
    </source>
</evidence>
<proteinExistence type="predicted"/>
<organism evidence="2 3">
    <name type="scientific">Variovorax paradoxus (strain EPS)</name>
    <dbReference type="NCBI Taxonomy" id="595537"/>
    <lineage>
        <taxon>Bacteria</taxon>
        <taxon>Pseudomonadati</taxon>
        <taxon>Pseudomonadota</taxon>
        <taxon>Betaproteobacteria</taxon>
        <taxon>Burkholderiales</taxon>
        <taxon>Comamonadaceae</taxon>
        <taxon>Variovorax</taxon>
    </lineage>
</organism>
<dbReference type="RefSeq" id="WP_013540467.1">
    <property type="nucleotide sequence ID" value="NC_014931.1"/>
</dbReference>
<sequence>MTDEFPKNRGGWSGPGRTAAYTLAGEGDSSTTWSRKRRFGAEARNKGGHLTVKVSDQALDGFYSLGIEGDEGEGAVVRGSATARGSFSLRGPAPTSELGIPQLLTRGNGSAWTLSAFANVGDIPSKFGPNRVYRIDSYITRDGKTPTTRPPLGAVGANDGAGIRTASIFTTIGARRGGRYEHAMAYPALNADGDNIIAVAFDDGETQRVVIAAEIPGQIIFPLAFNRVGPSTFLGMGGAYFWRGAAVPGYDRTQHPGLFFFASTDGGVTWTTFSAPSLTAHEQAEYAANTGPLGAWATCNTAAMNTGATIVPLSRTKALVYAILSSPDEAPPGPWSPGTRYSNARVRFGVADLEAGTVALLGTLFDPPFAALSTDYLALAFPRWERGACIAPGGGALLFFNDANYSANWTSNPTIYFTEDGPLTLLGNMPLQAGRAGVPLAVSRSQLFMPVYDGGVHALFESKNRGLTWTKRAAISTLATETLPGANGANTGPRSFGALAFLRNDGRAQNATPGAPWLSDDRITPP</sequence>
<reference evidence="2 3" key="2">
    <citation type="journal article" date="2013" name="Genome Announc.">
        <title>Genome of the Root-Associated Plant Growth-Promoting Bacterium Variovorax paradoxus Strain EPS.</title>
        <authorList>
            <person name="Han J.I."/>
            <person name="Spain J.C."/>
            <person name="Leadbetter J.R."/>
            <person name="Ovchinnikova G."/>
            <person name="Goodwin L.A."/>
            <person name="Han C.S."/>
            <person name="Woyke T."/>
            <person name="Davenport K.W."/>
            <person name="Orwin P.M."/>
        </authorList>
    </citation>
    <scope>NUCLEOTIDE SEQUENCE [LARGE SCALE GENOMIC DNA]</scope>
    <source>
        <strain evidence="2 3">EPS</strain>
    </source>
</reference>
<dbReference type="STRING" id="595537.Varpa_2021"/>
<reference evidence="3" key="1">
    <citation type="submission" date="2010-12" db="EMBL/GenBank/DDBJ databases">
        <title>Complete sequence of Variovorax paradoxus EPS.</title>
        <authorList>
            <consortium name="US DOE Joint Genome Institute"/>
            <person name="Lucas S."/>
            <person name="Copeland A."/>
            <person name="Lapidus A."/>
            <person name="Cheng J.-F."/>
            <person name="Goodwin L."/>
            <person name="Pitluck S."/>
            <person name="Teshima H."/>
            <person name="Detter J.C."/>
            <person name="Han C."/>
            <person name="Tapia R."/>
            <person name="Land M."/>
            <person name="Hauser L."/>
            <person name="Kyrpides N."/>
            <person name="Ivanova N."/>
            <person name="Ovchinnikova G."/>
            <person name="Orwin P."/>
            <person name="Han J.-I.G."/>
            <person name="Woyke T."/>
        </authorList>
    </citation>
    <scope>NUCLEOTIDE SEQUENCE [LARGE SCALE GENOMIC DNA]</scope>
    <source>
        <strain evidence="3">EPS</strain>
    </source>
</reference>
<name>E6V9U1_VARPE</name>
<dbReference type="EMBL" id="CP002417">
    <property type="protein sequence ID" value="ADU36229.1"/>
    <property type="molecule type" value="Genomic_DNA"/>
</dbReference>
<dbReference type="AlphaFoldDB" id="E6V9U1"/>
<evidence type="ECO:0000256" key="1">
    <source>
        <dbReference type="SAM" id="MobiDB-lite"/>
    </source>
</evidence>
<dbReference type="SUPFAM" id="SSF50939">
    <property type="entry name" value="Sialidases"/>
    <property type="match status" value="1"/>
</dbReference>